<dbReference type="GO" id="GO:0090563">
    <property type="term" value="F:protein-phosphocysteine-sugar phosphotransferase activity"/>
    <property type="evidence" value="ECO:0007669"/>
    <property type="project" value="TreeGrafter"/>
</dbReference>
<dbReference type="GO" id="GO:0008982">
    <property type="term" value="F:protein-N(PI)-phosphohistidine-sugar phosphotransferase activity"/>
    <property type="evidence" value="ECO:0007669"/>
    <property type="project" value="InterPro"/>
</dbReference>
<dbReference type="EMBL" id="DWUX01000039">
    <property type="protein sequence ID" value="HJD38803.1"/>
    <property type="molecule type" value="Genomic_DNA"/>
</dbReference>
<evidence type="ECO:0000256" key="8">
    <source>
        <dbReference type="ARBA" id="ARBA00022777"/>
    </source>
</evidence>
<dbReference type="InterPro" id="IPR018113">
    <property type="entry name" value="PTrfase_EIIB_Cys"/>
</dbReference>
<dbReference type="GO" id="GO:0009401">
    <property type="term" value="P:phosphoenolpyruvate-dependent sugar phosphotransferase system"/>
    <property type="evidence" value="ECO:0007669"/>
    <property type="project" value="UniProtKB-KW"/>
</dbReference>
<dbReference type="CDD" id="cd00212">
    <property type="entry name" value="PTS_IIB_glc"/>
    <property type="match status" value="1"/>
</dbReference>
<feature type="transmembrane region" description="Helical" evidence="12">
    <location>
        <begin position="366"/>
        <end position="384"/>
    </location>
</feature>
<dbReference type="InterPro" id="IPR036878">
    <property type="entry name" value="Glu_permease_IIB"/>
</dbReference>
<dbReference type="InterPro" id="IPR013013">
    <property type="entry name" value="PTS_EIIC_1"/>
</dbReference>
<keyword evidence="7 12" id="KW-0812">Transmembrane</keyword>
<keyword evidence="2" id="KW-0813">Transport</keyword>
<evidence type="ECO:0000259" key="14">
    <source>
        <dbReference type="PROSITE" id="PS51103"/>
    </source>
</evidence>
<feature type="transmembrane region" description="Helical" evidence="12">
    <location>
        <begin position="133"/>
        <end position="157"/>
    </location>
</feature>
<feature type="domain" description="PTS EIIB type-1" evidence="13">
    <location>
        <begin position="450"/>
        <end position="528"/>
    </location>
</feature>
<feature type="transmembrane region" description="Helical" evidence="12">
    <location>
        <begin position="20"/>
        <end position="41"/>
    </location>
</feature>
<dbReference type="PROSITE" id="PS01035">
    <property type="entry name" value="PTS_EIIB_TYPE_1_CYS"/>
    <property type="match status" value="1"/>
</dbReference>
<dbReference type="SUPFAM" id="SSF55604">
    <property type="entry name" value="Glucose permease domain IIB"/>
    <property type="match status" value="1"/>
</dbReference>
<dbReference type="Gene3D" id="3.30.1360.60">
    <property type="entry name" value="Glucose permease domain IIB"/>
    <property type="match status" value="1"/>
</dbReference>
<evidence type="ECO:0000256" key="11">
    <source>
        <dbReference type="PROSITE-ProRule" id="PRU00421"/>
    </source>
</evidence>
<evidence type="ECO:0000259" key="13">
    <source>
        <dbReference type="PROSITE" id="PS51098"/>
    </source>
</evidence>
<evidence type="ECO:0000313" key="15">
    <source>
        <dbReference type="EMBL" id="HJD38803.1"/>
    </source>
</evidence>
<dbReference type="Proteomes" id="UP000823850">
    <property type="component" value="Unassembled WGS sequence"/>
</dbReference>
<feature type="domain" description="PTS EIIC type-1" evidence="14">
    <location>
        <begin position="3"/>
        <end position="423"/>
    </location>
</feature>
<keyword evidence="6" id="KW-0598">Phosphotransferase system</keyword>
<keyword evidence="10 12" id="KW-0472">Membrane</keyword>
<feature type="transmembrane region" description="Helical" evidence="12">
    <location>
        <begin position="336"/>
        <end position="359"/>
    </location>
</feature>
<evidence type="ECO:0000256" key="7">
    <source>
        <dbReference type="ARBA" id="ARBA00022692"/>
    </source>
</evidence>
<proteinExistence type="predicted"/>
<feature type="transmembrane region" description="Helical" evidence="12">
    <location>
        <begin position="177"/>
        <end position="197"/>
    </location>
</feature>
<evidence type="ECO:0000256" key="6">
    <source>
        <dbReference type="ARBA" id="ARBA00022683"/>
    </source>
</evidence>
<accession>A0A9D2R5E3</accession>
<evidence type="ECO:0000256" key="10">
    <source>
        <dbReference type="ARBA" id="ARBA00023136"/>
    </source>
</evidence>
<evidence type="ECO:0000256" key="1">
    <source>
        <dbReference type="ARBA" id="ARBA00004651"/>
    </source>
</evidence>
<feature type="transmembrane region" description="Helical" evidence="12">
    <location>
        <begin position="390"/>
        <end position="411"/>
    </location>
</feature>
<keyword evidence="9 12" id="KW-1133">Transmembrane helix</keyword>
<dbReference type="PROSITE" id="PS51098">
    <property type="entry name" value="PTS_EIIB_TYPE_1"/>
    <property type="match status" value="1"/>
</dbReference>
<name>A0A9D2R5E3_9FIRM</name>
<dbReference type="GO" id="GO:0016301">
    <property type="term" value="F:kinase activity"/>
    <property type="evidence" value="ECO:0007669"/>
    <property type="project" value="UniProtKB-KW"/>
</dbReference>
<feature type="transmembrane region" description="Helical" evidence="12">
    <location>
        <begin position="203"/>
        <end position="225"/>
    </location>
</feature>
<gene>
    <name evidence="15" type="ORF">H9913_02130</name>
</gene>
<feature type="transmembrane region" description="Helical" evidence="12">
    <location>
        <begin position="61"/>
        <end position="81"/>
    </location>
</feature>
<dbReference type="NCBIfam" id="TIGR00826">
    <property type="entry name" value="EIIB_glc"/>
    <property type="match status" value="1"/>
</dbReference>
<dbReference type="Pfam" id="PF00367">
    <property type="entry name" value="PTS_EIIB"/>
    <property type="match status" value="1"/>
</dbReference>
<keyword evidence="3" id="KW-1003">Cell membrane</keyword>
<comment type="subcellular location">
    <subcellularLocation>
        <location evidence="1">Cell membrane</location>
        <topology evidence="1">Multi-pass membrane protein</topology>
    </subcellularLocation>
</comment>
<keyword evidence="8" id="KW-0418">Kinase</keyword>
<sequence>MKKRIMNALENFSKAMLQPLMYLSVGGLILAIGALITNSAISSALPFLKWAPIQILGNLMYQTIYVIVNNLAVLFVVGIPAAMAKKDKHHAGLIGLMSYLMYLTTSNVLLSSMGKLAEPSEMLGLIGTGQTEILGIQCVDMSVFGGIILGCLVAYVYNRTYNKRFEGAMQIFSGVRFSFLIMIFVSIIFGIVGNLVWPVIQSGISALAGVISGSGAFGLFLYGFLERLLIPTGLHHLVYTPFQFSDLGGVLQLGDNTVAGAYAIAMTELNMPEVTKMSDSIYYMAIGFTKMFGYIGIVAAFIHTARPENKKRIRATLIPLVITSCIAGITEPIDFMFIFAAPMLFVLHAAIAGLFIALLKIFNVTAFCGGNIITSFLTNLAAGTEKTNWPMMYVLAVIQIIVYFVLFSFLIKKFDLKTPGREAVDVSASETDVAAPAAETKKDSKTNAVTANIASLVEGLGGKENINSTENCFTRLRVNVKDPSLLKDELINKVPNSGIVKKDNDIQIVFGLQVAEVRNAVEDYLKTI</sequence>
<evidence type="ECO:0000256" key="12">
    <source>
        <dbReference type="SAM" id="Phobius"/>
    </source>
</evidence>
<feature type="transmembrane region" description="Helical" evidence="12">
    <location>
        <begin position="313"/>
        <end position="330"/>
    </location>
</feature>
<dbReference type="Pfam" id="PF02378">
    <property type="entry name" value="PTS_EIIC"/>
    <property type="match status" value="1"/>
</dbReference>
<dbReference type="InterPro" id="IPR050429">
    <property type="entry name" value="PTS_Glucose_EIICBA"/>
</dbReference>
<comment type="caution">
    <text evidence="15">The sequence shown here is derived from an EMBL/GenBank/DDBJ whole genome shotgun (WGS) entry which is preliminary data.</text>
</comment>
<organism evidence="15 16">
    <name type="scientific">Candidatus Blautia stercoripullorum</name>
    <dbReference type="NCBI Taxonomy" id="2838502"/>
    <lineage>
        <taxon>Bacteria</taxon>
        <taxon>Bacillati</taxon>
        <taxon>Bacillota</taxon>
        <taxon>Clostridia</taxon>
        <taxon>Lachnospirales</taxon>
        <taxon>Lachnospiraceae</taxon>
        <taxon>Blautia</taxon>
    </lineage>
</organism>
<evidence type="ECO:0000256" key="2">
    <source>
        <dbReference type="ARBA" id="ARBA00022448"/>
    </source>
</evidence>
<feature type="transmembrane region" description="Helical" evidence="12">
    <location>
        <begin position="93"/>
        <end position="113"/>
    </location>
</feature>
<dbReference type="PANTHER" id="PTHR30009:SF24">
    <property type="entry name" value="PTS SYSTEM, IIBC COMPONENT"/>
    <property type="match status" value="1"/>
</dbReference>
<dbReference type="InterPro" id="IPR003352">
    <property type="entry name" value="PTS_EIIC"/>
</dbReference>
<feature type="transmembrane region" description="Helical" evidence="12">
    <location>
        <begin position="246"/>
        <end position="265"/>
    </location>
</feature>
<evidence type="ECO:0000256" key="4">
    <source>
        <dbReference type="ARBA" id="ARBA00022597"/>
    </source>
</evidence>
<evidence type="ECO:0000313" key="16">
    <source>
        <dbReference type="Proteomes" id="UP000823850"/>
    </source>
</evidence>
<protein>
    <submittedName>
        <fullName evidence="15">PTS transporter subunit EIIC</fullName>
    </submittedName>
</protein>
<feature type="transmembrane region" description="Helical" evidence="12">
    <location>
        <begin position="280"/>
        <end position="301"/>
    </location>
</feature>
<dbReference type="GO" id="GO:0005886">
    <property type="term" value="C:plasma membrane"/>
    <property type="evidence" value="ECO:0007669"/>
    <property type="project" value="UniProtKB-SubCell"/>
</dbReference>
<feature type="active site" description="Phosphocysteine intermediate; for EIIB activity" evidence="11">
    <location>
        <position position="472"/>
    </location>
</feature>
<keyword evidence="4" id="KW-0762">Sugar transport</keyword>
<reference evidence="15" key="1">
    <citation type="journal article" date="2021" name="PeerJ">
        <title>Extensive microbial diversity within the chicken gut microbiome revealed by metagenomics and culture.</title>
        <authorList>
            <person name="Gilroy R."/>
            <person name="Ravi A."/>
            <person name="Getino M."/>
            <person name="Pursley I."/>
            <person name="Horton D.L."/>
            <person name="Alikhan N.F."/>
            <person name="Baker D."/>
            <person name="Gharbi K."/>
            <person name="Hall N."/>
            <person name="Watson M."/>
            <person name="Adriaenssens E.M."/>
            <person name="Foster-Nyarko E."/>
            <person name="Jarju S."/>
            <person name="Secka A."/>
            <person name="Antonio M."/>
            <person name="Oren A."/>
            <person name="Chaudhuri R.R."/>
            <person name="La Ragione R."/>
            <person name="Hildebrand F."/>
            <person name="Pallen M.J."/>
        </authorList>
    </citation>
    <scope>NUCLEOTIDE SEQUENCE</scope>
    <source>
        <strain evidence="15">ChiW19-6364</strain>
    </source>
</reference>
<evidence type="ECO:0000256" key="9">
    <source>
        <dbReference type="ARBA" id="ARBA00022989"/>
    </source>
</evidence>
<evidence type="ECO:0000256" key="5">
    <source>
        <dbReference type="ARBA" id="ARBA00022679"/>
    </source>
</evidence>
<dbReference type="AlphaFoldDB" id="A0A9D2R5E3"/>
<dbReference type="PANTHER" id="PTHR30009">
    <property type="entry name" value="CYTOCHROME C-TYPE SYNTHESIS PROTEIN AND PTS TRANSMEMBRANE COMPONENT"/>
    <property type="match status" value="1"/>
</dbReference>
<dbReference type="PROSITE" id="PS51103">
    <property type="entry name" value="PTS_EIIC_TYPE_1"/>
    <property type="match status" value="1"/>
</dbReference>
<evidence type="ECO:0000256" key="3">
    <source>
        <dbReference type="ARBA" id="ARBA00022475"/>
    </source>
</evidence>
<dbReference type="InterPro" id="IPR001996">
    <property type="entry name" value="PTS_IIB_1"/>
</dbReference>
<reference evidence="15" key="2">
    <citation type="submission" date="2021-04" db="EMBL/GenBank/DDBJ databases">
        <authorList>
            <person name="Gilroy R."/>
        </authorList>
    </citation>
    <scope>NUCLEOTIDE SEQUENCE</scope>
    <source>
        <strain evidence="15">ChiW19-6364</strain>
    </source>
</reference>
<keyword evidence="5" id="KW-0808">Transferase</keyword>